<dbReference type="EMBL" id="KN832880">
    <property type="protein sequence ID" value="KIM98377.1"/>
    <property type="molecule type" value="Genomic_DNA"/>
</dbReference>
<evidence type="ECO:0000256" key="2">
    <source>
        <dbReference type="SAM" id="Phobius"/>
    </source>
</evidence>
<dbReference type="STRING" id="913774.A0A0C3D8X0"/>
<keyword evidence="2" id="KW-1133">Transmembrane helix</keyword>
<feature type="signal peptide" evidence="3">
    <location>
        <begin position="1"/>
        <end position="25"/>
    </location>
</feature>
<keyword evidence="5" id="KW-1185">Reference proteome</keyword>
<accession>A0A0C3D8X0</accession>
<feature type="compositionally biased region" description="Polar residues" evidence="1">
    <location>
        <begin position="277"/>
        <end position="311"/>
    </location>
</feature>
<dbReference type="HOGENOM" id="CLU_847597_0_0_1"/>
<dbReference type="OrthoDB" id="5985073at2759"/>
<sequence>MLSISQILLALLLASIPSIIADASANDTEIPEQLGQYSVEIDTLFPLSGFTPLLLNPVVQHNRVSKREQIPCYEVPGSCNGALCCDNGSCAGTGQVCCGDGVCDGVTCCGNGYCAGAGQTCCSIGVCNVGSGCCEGKTCVGYAEACCDDGSHCPAGYGCFSFGDSNQIVCSPTGGGTAPATSTIPVEPASSTTESTTSPPSEQTSVAAALSSVYYYTYEYEWTTYYYVYEIETFTTYIVTTVLSVMATDSAAASSSFNDITATAAFTAPPTLLPGGSTPSQSPTEPTQATSTFGAGQSSVAGSGTSNTNAAPSAKIRRGEALGVACIVGIVMMIMMALTV</sequence>
<dbReference type="AlphaFoldDB" id="A0A0C3D8X0"/>
<evidence type="ECO:0000313" key="5">
    <source>
        <dbReference type="Proteomes" id="UP000054321"/>
    </source>
</evidence>
<name>A0A0C3D8X0_OIDMZ</name>
<protein>
    <recommendedName>
        <fullName evidence="6">Carbohydrate-binding module family 18 protein</fullName>
    </recommendedName>
</protein>
<evidence type="ECO:0008006" key="6">
    <source>
        <dbReference type="Google" id="ProtNLM"/>
    </source>
</evidence>
<keyword evidence="3" id="KW-0732">Signal</keyword>
<keyword evidence="2" id="KW-0472">Membrane</keyword>
<dbReference type="InParanoid" id="A0A0C3D8X0"/>
<reference evidence="4 5" key="1">
    <citation type="submission" date="2014-04" db="EMBL/GenBank/DDBJ databases">
        <authorList>
            <consortium name="DOE Joint Genome Institute"/>
            <person name="Kuo A."/>
            <person name="Martino E."/>
            <person name="Perotto S."/>
            <person name="Kohler A."/>
            <person name="Nagy L.G."/>
            <person name="Floudas D."/>
            <person name="Copeland A."/>
            <person name="Barry K.W."/>
            <person name="Cichocki N."/>
            <person name="Veneault-Fourrey C."/>
            <person name="LaButti K."/>
            <person name="Lindquist E.A."/>
            <person name="Lipzen A."/>
            <person name="Lundell T."/>
            <person name="Morin E."/>
            <person name="Murat C."/>
            <person name="Sun H."/>
            <person name="Tunlid A."/>
            <person name="Henrissat B."/>
            <person name="Grigoriev I.V."/>
            <person name="Hibbett D.S."/>
            <person name="Martin F."/>
            <person name="Nordberg H.P."/>
            <person name="Cantor M.N."/>
            <person name="Hua S.X."/>
        </authorList>
    </citation>
    <scope>NUCLEOTIDE SEQUENCE [LARGE SCALE GENOMIC DNA]</scope>
    <source>
        <strain evidence="4 5">Zn</strain>
    </source>
</reference>
<evidence type="ECO:0000313" key="4">
    <source>
        <dbReference type="EMBL" id="KIM98377.1"/>
    </source>
</evidence>
<organism evidence="4 5">
    <name type="scientific">Oidiodendron maius (strain Zn)</name>
    <dbReference type="NCBI Taxonomy" id="913774"/>
    <lineage>
        <taxon>Eukaryota</taxon>
        <taxon>Fungi</taxon>
        <taxon>Dikarya</taxon>
        <taxon>Ascomycota</taxon>
        <taxon>Pezizomycotina</taxon>
        <taxon>Leotiomycetes</taxon>
        <taxon>Leotiomycetes incertae sedis</taxon>
        <taxon>Myxotrichaceae</taxon>
        <taxon>Oidiodendron</taxon>
    </lineage>
</organism>
<feature type="region of interest" description="Disordered" evidence="1">
    <location>
        <begin position="271"/>
        <end position="312"/>
    </location>
</feature>
<evidence type="ECO:0000256" key="1">
    <source>
        <dbReference type="SAM" id="MobiDB-lite"/>
    </source>
</evidence>
<dbReference type="Proteomes" id="UP000054321">
    <property type="component" value="Unassembled WGS sequence"/>
</dbReference>
<reference evidence="5" key="2">
    <citation type="submission" date="2015-01" db="EMBL/GenBank/DDBJ databases">
        <title>Evolutionary Origins and Diversification of the Mycorrhizal Mutualists.</title>
        <authorList>
            <consortium name="DOE Joint Genome Institute"/>
            <consortium name="Mycorrhizal Genomics Consortium"/>
            <person name="Kohler A."/>
            <person name="Kuo A."/>
            <person name="Nagy L.G."/>
            <person name="Floudas D."/>
            <person name="Copeland A."/>
            <person name="Barry K.W."/>
            <person name="Cichocki N."/>
            <person name="Veneault-Fourrey C."/>
            <person name="LaButti K."/>
            <person name="Lindquist E.A."/>
            <person name="Lipzen A."/>
            <person name="Lundell T."/>
            <person name="Morin E."/>
            <person name="Murat C."/>
            <person name="Riley R."/>
            <person name="Ohm R."/>
            <person name="Sun H."/>
            <person name="Tunlid A."/>
            <person name="Henrissat B."/>
            <person name="Grigoriev I.V."/>
            <person name="Hibbett D.S."/>
            <person name="Martin F."/>
        </authorList>
    </citation>
    <scope>NUCLEOTIDE SEQUENCE [LARGE SCALE GENOMIC DNA]</scope>
    <source>
        <strain evidence="5">Zn</strain>
    </source>
</reference>
<keyword evidence="2" id="KW-0812">Transmembrane</keyword>
<proteinExistence type="predicted"/>
<feature type="transmembrane region" description="Helical" evidence="2">
    <location>
        <begin position="321"/>
        <end position="339"/>
    </location>
</feature>
<gene>
    <name evidence="4" type="ORF">OIDMADRAFT_146965</name>
</gene>
<feature type="region of interest" description="Disordered" evidence="1">
    <location>
        <begin position="181"/>
        <end position="202"/>
    </location>
</feature>
<evidence type="ECO:0000256" key="3">
    <source>
        <dbReference type="SAM" id="SignalP"/>
    </source>
</evidence>
<feature type="chain" id="PRO_5002163093" description="Carbohydrate-binding module family 18 protein" evidence="3">
    <location>
        <begin position="26"/>
        <end position="340"/>
    </location>
</feature>